<reference evidence="2 3" key="1">
    <citation type="submission" date="2024-09" db="EMBL/GenBank/DDBJ databases">
        <authorList>
            <person name="Sun Q."/>
            <person name="Mori K."/>
        </authorList>
    </citation>
    <scope>NUCLEOTIDE SEQUENCE [LARGE SCALE GENOMIC DNA]</scope>
    <source>
        <strain evidence="2 3">JCM 12763</strain>
    </source>
</reference>
<organism evidence="2 3">
    <name type="scientific">Ornithinimicrobium kibberense</name>
    <dbReference type="NCBI Taxonomy" id="282060"/>
    <lineage>
        <taxon>Bacteria</taxon>
        <taxon>Bacillati</taxon>
        <taxon>Actinomycetota</taxon>
        <taxon>Actinomycetes</taxon>
        <taxon>Micrococcales</taxon>
        <taxon>Ornithinimicrobiaceae</taxon>
        <taxon>Ornithinimicrobium</taxon>
    </lineage>
</organism>
<dbReference type="PANTHER" id="PTHR43798:SF33">
    <property type="entry name" value="HYDROLASE, PUTATIVE (AFU_ORTHOLOGUE AFUA_2G14860)-RELATED"/>
    <property type="match status" value="1"/>
</dbReference>
<dbReference type="InterPro" id="IPR029058">
    <property type="entry name" value="AB_hydrolase_fold"/>
</dbReference>
<feature type="domain" description="AB hydrolase-1" evidence="1">
    <location>
        <begin position="19"/>
        <end position="216"/>
    </location>
</feature>
<dbReference type="InterPro" id="IPR000073">
    <property type="entry name" value="AB_hydrolase_1"/>
</dbReference>
<dbReference type="PANTHER" id="PTHR43798">
    <property type="entry name" value="MONOACYLGLYCEROL LIPASE"/>
    <property type="match status" value="1"/>
</dbReference>
<dbReference type="Pfam" id="PF12697">
    <property type="entry name" value="Abhydrolase_6"/>
    <property type="match status" value="1"/>
</dbReference>
<keyword evidence="2" id="KW-0378">Hydrolase</keyword>
<evidence type="ECO:0000313" key="2">
    <source>
        <dbReference type="EMBL" id="MFB9731900.1"/>
    </source>
</evidence>
<protein>
    <submittedName>
        <fullName evidence="2">Alpha/beta fold hydrolase</fullName>
    </submittedName>
</protein>
<comment type="caution">
    <text evidence="2">The sequence shown here is derived from an EMBL/GenBank/DDBJ whole genome shotgun (WGS) entry which is preliminary data.</text>
</comment>
<accession>A0ABV5V262</accession>
<dbReference type="GO" id="GO:0016787">
    <property type="term" value="F:hydrolase activity"/>
    <property type="evidence" value="ECO:0007669"/>
    <property type="project" value="UniProtKB-KW"/>
</dbReference>
<dbReference type="EMBL" id="JBHMAX010000015">
    <property type="protein sequence ID" value="MFB9731900.1"/>
    <property type="molecule type" value="Genomic_DNA"/>
</dbReference>
<dbReference type="RefSeq" id="WP_141337070.1">
    <property type="nucleotide sequence ID" value="NZ_JBHMAX010000015.1"/>
</dbReference>
<keyword evidence="3" id="KW-1185">Reference proteome</keyword>
<gene>
    <name evidence="2" type="ORF">ACFFN0_07580</name>
</gene>
<dbReference type="InterPro" id="IPR050266">
    <property type="entry name" value="AB_hydrolase_sf"/>
</dbReference>
<dbReference type="Gene3D" id="3.40.50.1820">
    <property type="entry name" value="alpha/beta hydrolase"/>
    <property type="match status" value="1"/>
</dbReference>
<evidence type="ECO:0000259" key="1">
    <source>
        <dbReference type="Pfam" id="PF12697"/>
    </source>
</evidence>
<proteinExistence type="predicted"/>
<dbReference type="SUPFAM" id="SSF53474">
    <property type="entry name" value="alpha/beta-Hydrolases"/>
    <property type="match status" value="1"/>
</dbReference>
<sequence>MSESQPEHPTEPTDPATPLVLLHGVGQAPMAWEDVVVRLYGSRRLLTPWVPGLRPTETRPVPVEEASARLAQELELEGLTRLDLCAQNWGAMVATRLAADRPDLVRRLVLVGGQVRTPKLVSGVQAGLLRLMPASRLADAGVSKERLTAALDVARRADLTDALPRVQAPTLVLVGGRDRAGQLGARALADGIAGARLRVVEGAGPALNEESPAELEQLLREFLDQP</sequence>
<dbReference type="Proteomes" id="UP001589613">
    <property type="component" value="Unassembled WGS sequence"/>
</dbReference>
<name>A0ABV5V262_9MICO</name>
<evidence type="ECO:0000313" key="3">
    <source>
        <dbReference type="Proteomes" id="UP001589613"/>
    </source>
</evidence>